<dbReference type="InterPro" id="IPR042274">
    <property type="entry name" value="YycH/YycI_2"/>
</dbReference>
<keyword evidence="1" id="KW-0472">Membrane</keyword>
<dbReference type="OrthoDB" id="2382185at2"/>
<evidence type="ECO:0000259" key="2">
    <source>
        <dbReference type="Pfam" id="PF07435"/>
    </source>
</evidence>
<gene>
    <name evidence="3" type="ORF">KIS1582_2659</name>
</gene>
<feature type="domain" description="Regulatory protein YycH" evidence="2">
    <location>
        <begin position="4"/>
        <end position="446"/>
    </location>
</feature>
<organism evidence="3 4">
    <name type="scientific">Cytobacillus firmus</name>
    <name type="common">Bacillus firmus</name>
    <dbReference type="NCBI Taxonomy" id="1399"/>
    <lineage>
        <taxon>Bacteria</taxon>
        <taxon>Bacillati</taxon>
        <taxon>Bacillota</taxon>
        <taxon>Bacilli</taxon>
        <taxon>Bacillales</taxon>
        <taxon>Bacillaceae</taxon>
        <taxon>Cytobacillus</taxon>
    </lineage>
</organism>
<dbReference type="InterPro" id="IPR009996">
    <property type="entry name" value="YycH"/>
</dbReference>
<accession>A0A800MW16</accession>
<keyword evidence="1" id="KW-0812">Transmembrane</keyword>
<dbReference type="RefSeq" id="WP_159345466.1">
    <property type="nucleotide sequence ID" value="NZ_JAQZDS010000002.1"/>
</dbReference>
<evidence type="ECO:0000313" key="3">
    <source>
        <dbReference type="EMBL" id="KAF0823504.1"/>
    </source>
</evidence>
<comment type="caution">
    <text evidence="3">The sequence shown here is derived from an EMBL/GenBank/DDBJ whole genome shotgun (WGS) entry which is preliminary data.</text>
</comment>
<dbReference type="Proteomes" id="UP000465778">
    <property type="component" value="Unassembled WGS sequence"/>
</dbReference>
<evidence type="ECO:0000313" key="4">
    <source>
        <dbReference type="Proteomes" id="UP000465778"/>
    </source>
</evidence>
<dbReference type="CDD" id="cd15787">
    <property type="entry name" value="YycH_N"/>
    <property type="match status" value="1"/>
</dbReference>
<name>A0A800MW16_CYTFI</name>
<dbReference type="Pfam" id="PF07435">
    <property type="entry name" value="YycH"/>
    <property type="match status" value="1"/>
</dbReference>
<dbReference type="Gene3D" id="3.10.450.310">
    <property type="match status" value="1"/>
</dbReference>
<dbReference type="AlphaFoldDB" id="A0A800MW16"/>
<reference evidence="3 4" key="1">
    <citation type="journal article" date="2020" name="G3 (Bethesda)">
        <title>Whole Genome Sequencing and Comparative Genomics of Two Nematicidal Bacillus Strains Reveals a Wide Range of Possible Virulence Factors.</title>
        <authorList>
            <person name="Susic N."/>
            <person name="Janezic S."/>
            <person name="Rupnik M."/>
            <person name="Geric Stare B."/>
        </authorList>
    </citation>
    <scope>NUCLEOTIDE SEQUENCE [LARGE SCALE GENOMIC DNA]</scope>
    <source>
        <strain evidence="3 4">I-1582</strain>
    </source>
</reference>
<sequence length="446" mass="51563">MSYENIKSIILTILVVTSVLLTWNLWTYQPNFERIEKEANTVQEVTIAEKKEVNQIVRPDTLLFHLGEKQTFGTVSPDEIDKVITEISDWNFADFEDITEEAGILPSFVHNEGKAVLAFPDSVPIDLYKSVIKIGDKNLADFQFDHIVIDTRQTGKKEGIVDFVSLDNRQVYRSHVPVSFIQNFKSQYFNLSEYNPEYRAYLAYKPSDKRTIYLPAQDTKMPRYQYLEKKLDSEQYKNALFSDPSVVQKSFQQSEDEYNDTLSLLRVNSDKNTLRYIKPAAGDNPVFPSGDLLKRSIDYINGHSGWTDNYQFAEIDEVNHKVVFRMYESSGYPIFSDDPKISEIRQIWGQNEIYEYVRSSFQLGLSTEPPTDVSLSSGKRVMEYLLGLDGLDPELLEDVRLGYQMMLVKEAQTTFIRMEPSWFYRYEGTWKSISLDETGGMNNGLE</sequence>
<evidence type="ECO:0000256" key="1">
    <source>
        <dbReference type="SAM" id="Phobius"/>
    </source>
</evidence>
<proteinExistence type="predicted"/>
<dbReference type="Gene3D" id="3.30.310.160">
    <property type="entry name" value="YycH protein, domain 2"/>
    <property type="match status" value="1"/>
</dbReference>
<dbReference type="EMBL" id="VDEM01000029">
    <property type="protein sequence ID" value="KAF0823504.1"/>
    <property type="molecule type" value="Genomic_DNA"/>
</dbReference>
<keyword evidence="1" id="KW-1133">Transmembrane helix</keyword>
<feature type="transmembrane region" description="Helical" evidence="1">
    <location>
        <begin position="6"/>
        <end position="26"/>
    </location>
</feature>
<protein>
    <recommendedName>
        <fullName evidence="2">Regulatory protein YycH domain-containing protein</fullName>
    </recommendedName>
</protein>